<dbReference type="PANTHER" id="PTHR39327">
    <property type="match status" value="1"/>
</dbReference>
<dbReference type="eggNOG" id="COG3672">
    <property type="taxonomic scope" value="Bacteria"/>
</dbReference>
<dbReference type="RefSeq" id="WP_035015180.1">
    <property type="nucleotide sequence ID" value="NZ_ARZY01000024.1"/>
</dbReference>
<name>W7Q995_9ALTE</name>
<dbReference type="PATRIC" id="fig|1328313.3.peg.2574"/>
<sequence>MKPWVGSRLQQTLIVLFAALSVIYASAVEQLNVAKLVGKMQSEYGEAAGKRARAWRNIIQQQQNATDQQKLQSVNRFFNLFDFVDDIKLWKQEDYWATPLEFIGHKAGDCEDFTIAKYFTLLELGVDINKLRLTYVKAVKLNQFHMVLAYYETPKSMPLILDNLDGEIKPAIKRRDLIPIFSFNGQQLWLNKQKGKGQLVGSSERLDHWDNLSKRYQLAEFK</sequence>
<dbReference type="EMBL" id="ARZY01000024">
    <property type="protein sequence ID" value="EWH09379.1"/>
    <property type="molecule type" value="Genomic_DNA"/>
</dbReference>
<dbReference type="OrthoDB" id="5401788at2"/>
<reference evidence="1 2" key="1">
    <citation type="journal article" date="2014" name="Genome Announc.">
        <title>Draft Genome Sequence of the Agar-Degrading Bacterium Catenovulum sp. Strain DS-2, Isolated from Intestines of Haliotis diversicolor.</title>
        <authorList>
            <person name="Shan D."/>
            <person name="Li X."/>
            <person name="Gu Z."/>
            <person name="Wei G."/>
            <person name="Gao Z."/>
            <person name="Shao Z."/>
        </authorList>
    </citation>
    <scope>NUCLEOTIDE SEQUENCE [LARGE SCALE GENOMIC DNA]</scope>
    <source>
        <strain evidence="1 2">DS-2</strain>
    </source>
</reference>
<evidence type="ECO:0000313" key="1">
    <source>
        <dbReference type="EMBL" id="EWH09379.1"/>
    </source>
</evidence>
<accession>W7Q995</accession>
<dbReference type="Gene3D" id="3.10.620.30">
    <property type="match status" value="1"/>
</dbReference>
<dbReference type="AlphaFoldDB" id="W7Q995"/>
<protein>
    <recommendedName>
        <fullName evidence="3">Sulfate adenylyltransferase</fullName>
    </recommendedName>
</protein>
<comment type="caution">
    <text evidence="1">The sequence shown here is derived from an EMBL/GenBank/DDBJ whole genome shotgun (WGS) entry which is preliminary data.</text>
</comment>
<dbReference type="Proteomes" id="UP000019276">
    <property type="component" value="Unassembled WGS sequence"/>
</dbReference>
<gene>
    <name evidence="1" type="ORF">DS2_12624</name>
</gene>
<dbReference type="InterPro" id="IPR010319">
    <property type="entry name" value="Transglutaminase-like_Cys_pept"/>
</dbReference>
<evidence type="ECO:0008006" key="3">
    <source>
        <dbReference type="Google" id="ProtNLM"/>
    </source>
</evidence>
<evidence type="ECO:0000313" key="2">
    <source>
        <dbReference type="Proteomes" id="UP000019276"/>
    </source>
</evidence>
<dbReference type="PANTHER" id="PTHR39327:SF1">
    <property type="entry name" value="BLR5470 PROTEIN"/>
    <property type="match status" value="1"/>
</dbReference>
<dbReference type="Pfam" id="PF06035">
    <property type="entry name" value="Peptidase_C93"/>
    <property type="match status" value="1"/>
</dbReference>
<keyword evidence="2" id="KW-1185">Reference proteome</keyword>
<proteinExistence type="predicted"/>
<organism evidence="1 2">
    <name type="scientific">Catenovulum agarivorans DS-2</name>
    <dbReference type="NCBI Taxonomy" id="1328313"/>
    <lineage>
        <taxon>Bacteria</taxon>
        <taxon>Pseudomonadati</taxon>
        <taxon>Pseudomonadota</taxon>
        <taxon>Gammaproteobacteria</taxon>
        <taxon>Alteromonadales</taxon>
        <taxon>Alteromonadaceae</taxon>
        <taxon>Catenovulum</taxon>
    </lineage>
</organism>
<dbReference type="STRING" id="1328313.DS2_12624"/>